<dbReference type="EMBL" id="CAACVG010009328">
    <property type="protein sequence ID" value="VEN52914.1"/>
    <property type="molecule type" value="Genomic_DNA"/>
</dbReference>
<dbReference type="AlphaFoldDB" id="A0A653D0M6"/>
<name>A0A653D0M6_CALMS</name>
<accession>A0A653D0M6</accession>
<evidence type="ECO:0000313" key="2">
    <source>
        <dbReference type="Proteomes" id="UP000410492"/>
    </source>
</evidence>
<evidence type="ECO:0000313" key="1">
    <source>
        <dbReference type="EMBL" id="VEN52914.1"/>
    </source>
</evidence>
<dbReference type="OrthoDB" id="3363059at2759"/>
<dbReference type="Proteomes" id="UP000410492">
    <property type="component" value="Unassembled WGS sequence"/>
</dbReference>
<keyword evidence="2" id="KW-1185">Reference proteome</keyword>
<organism evidence="1 2">
    <name type="scientific">Callosobruchus maculatus</name>
    <name type="common">Southern cowpea weevil</name>
    <name type="synonym">Pulse bruchid</name>
    <dbReference type="NCBI Taxonomy" id="64391"/>
    <lineage>
        <taxon>Eukaryota</taxon>
        <taxon>Metazoa</taxon>
        <taxon>Ecdysozoa</taxon>
        <taxon>Arthropoda</taxon>
        <taxon>Hexapoda</taxon>
        <taxon>Insecta</taxon>
        <taxon>Pterygota</taxon>
        <taxon>Neoptera</taxon>
        <taxon>Endopterygota</taxon>
        <taxon>Coleoptera</taxon>
        <taxon>Polyphaga</taxon>
        <taxon>Cucujiformia</taxon>
        <taxon>Chrysomeloidea</taxon>
        <taxon>Chrysomelidae</taxon>
        <taxon>Bruchinae</taxon>
        <taxon>Bruchini</taxon>
        <taxon>Callosobruchus</taxon>
    </lineage>
</organism>
<gene>
    <name evidence="1" type="ORF">CALMAC_LOCUS12883</name>
</gene>
<proteinExistence type="predicted"/>
<sequence>MTRQSILSLRSPHPYRAVSVLLVGRRPLVFMWVHSHWLKRFNLFNLFPLGSVVY</sequence>
<protein>
    <submittedName>
        <fullName evidence="1">Uncharacterized protein</fullName>
    </submittedName>
</protein>
<reference evidence="1 2" key="1">
    <citation type="submission" date="2019-01" db="EMBL/GenBank/DDBJ databases">
        <authorList>
            <person name="Sayadi A."/>
        </authorList>
    </citation>
    <scope>NUCLEOTIDE SEQUENCE [LARGE SCALE GENOMIC DNA]</scope>
</reference>